<accession>A0A0D1ZJ08</accession>
<dbReference type="OrthoDB" id="5840532at2759"/>
<dbReference type="EMBL" id="KN847521">
    <property type="protein sequence ID" value="KIV94552.1"/>
    <property type="molecule type" value="Genomic_DNA"/>
</dbReference>
<dbReference type="Proteomes" id="UP000054302">
    <property type="component" value="Unassembled WGS sequence"/>
</dbReference>
<dbReference type="VEuPathDB" id="FungiDB:PV10_02307"/>
<dbReference type="HOGENOM" id="CLU_096188_0_0_1"/>
<dbReference type="AlphaFoldDB" id="A0A0D1ZJ08"/>
<dbReference type="InterPro" id="IPR014710">
    <property type="entry name" value="RmlC-like_jellyroll"/>
</dbReference>
<dbReference type="Pfam" id="PF07883">
    <property type="entry name" value="Cupin_2"/>
    <property type="match status" value="1"/>
</dbReference>
<evidence type="ECO:0000313" key="3">
    <source>
        <dbReference type="Proteomes" id="UP000054302"/>
    </source>
</evidence>
<dbReference type="InterPro" id="IPR047142">
    <property type="entry name" value="OryJ/VirC-like"/>
</dbReference>
<dbReference type="PANTHER" id="PTHR36156">
    <property type="entry name" value="SLR2101 PROTEIN"/>
    <property type="match status" value="1"/>
</dbReference>
<dbReference type="CDD" id="cd02231">
    <property type="entry name" value="cupin_BLL6423-like"/>
    <property type="match status" value="1"/>
</dbReference>
<dbReference type="Gene3D" id="2.60.120.10">
    <property type="entry name" value="Jelly Rolls"/>
    <property type="match status" value="1"/>
</dbReference>
<reference evidence="2 3" key="1">
    <citation type="submission" date="2015-01" db="EMBL/GenBank/DDBJ databases">
        <title>The Genome Sequence of Exophiala mesophila CBS40295.</title>
        <authorList>
            <consortium name="The Broad Institute Genomics Platform"/>
            <person name="Cuomo C."/>
            <person name="de Hoog S."/>
            <person name="Gorbushina A."/>
            <person name="Stielow B."/>
            <person name="Teixiera M."/>
            <person name="Abouelleil A."/>
            <person name="Chapman S.B."/>
            <person name="Priest M."/>
            <person name="Young S.K."/>
            <person name="Wortman J."/>
            <person name="Nusbaum C."/>
            <person name="Birren B."/>
        </authorList>
    </citation>
    <scope>NUCLEOTIDE SEQUENCE [LARGE SCALE GENOMIC DNA]</scope>
    <source>
        <strain evidence="2 3">CBS 40295</strain>
    </source>
</reference>
<evidence type="ECO:0000313" key="2">
    <source>
        <dbReference type="EMBL" id="KIV94552.1"/>
    </source>
</evidence>
<evidence type="ECO:0000259" key="1">
    <source>
        <dbReference type="Pfam" id="PF07883"/>
    </source>
</evidence>
<dbReference type="SUPFAM" id="SSF51182">
    <property type="entry name" value="RmlC-like cupins"/>
    <property type="match status" value="1"/>
</dbReference>
<name>A0A0D1ZJ08_EXOME</name>
<dbReference type="RefSeq" id="XP_016226126.1">
    <property type="nucleotide sequence ID" value="XM_016366608.1"/>
</dbReference>
<dbReference type="GeneID" id="27320152"/>
<sequence length="188" mass="20817">MPFSDGSSASPFSPTVVVTGHNSKGQAMVQNSYECPEKVFPNHAFTNHHLYSTSSMPVDLNEDADVNKHQEWVSAEKVGITIKNGTVCRYVNLAPGHTPLSHRTQSLDFGVVTDGSVMMELDDGSKTLLKRGDVVVQRGTMHAWSNPSQTEWARMVFFLQDCLPLKGVKEDLEHSNGLEQLFSKTHDE</sequence>
<proteinExistence type="predicted"/>
<dbReference type="InterPro" id="IPR011051">
    <property type="entry name" value="RmlC_Cupin_sf"/>
</dbReference>
<feature type="domain" description="Cupin type-2" evidence="1">
    <location>
        <begin position="90"/>
        <end position="153"/>
    </location>
</feature>
<dbReference type="STRING" id="212818.A0A0D1ZJ08"/>
<dbReference type="PANTHER" id="PTHR36156:SF2">
    <property type="entry name" value="CUPIN TYPE-2 DOMAIN-CONTAINING PROTEIN"/>
    <property type="match status" value="1"/>
</dbReference>
<keyword evidence="3" id="KW-1185">Reference proteome</keyword>
<dbReference type="InterPro" id="IPR013096">
    <property type="entry name" value="Cupin_2"/>
</dbReference>
<protein>
    <recommendedName>
        <fullName evidence="1">Cupin type-2 domain-containing protein</fullName>
    </recommendedName>
</protein>
<organism evidence="2 3">
    <name type="scientific">Exophiala mesophila</name>
    <name type="common">Black yeast-like fungus</name>
    <dbReference type="NCBI Taxonomy" id="212818"/>
    <lineage>
        <taxon>Eukaryota</taxon>
        <taxon>Fungi</taxon>
        <taxon>Dikarya</taxon>
        <taxon>Ascomycota</taxon>
        <taxon>Pezizomycotina</taxon>
        <taxon>Eurotiomycetes</taxon>
        <taxon>Chaetothyriomycetidae</taxon>
        <taxon>Chaetothyriales</taxon>
        <taxon>Herpotrichiellaceae</taxon>
        <taxon>Exophiala</taxon>
    </lineage>
</organism>
<gene>
    <name evidence="2" type="ORF">PV10_02307</name>
</gene>